<feature type="transmembrane region" description="Helical" evidence="2">
    <location>
        <begin position="308"/>
        <end position="329"/>
    </location>
</feature>
<feature type="transmembrane region" description="Helical" evidence="2">
    <location>
        <begin position="248"/>
        <end position="268"/>
    </location>
</feature>
<comment type="caution">
    <text evidence="3">The sequence shown here is derived from an EMBL/GenBank/DDBJ whole genome shotgun (WGS) entry which is preliminary data.</text>
</comment>
<feature type="transmembrane region" description="Helical" evidence="2">
    <location>
        <begin position="163"/>
        <end position="184"/>
    </location>
</feature>
<evidence type="ECO:0000256" key="2">
    <source>
        <dbReference type="SAM" id="Phobius"/>
    </source>
</evidence>
<accession>A0A0L8K9H7</accession>
<keyword evidence="2" id="KW-0472">Membrane</keyword>
<gene>
    <name evidence="3" type="ORF">ADK34_21670</name>
</gene>
<feature type="transmembrane region" description="Helical" evidence="2">
    <location>
        <begin position="223"/>
        <end position="243"/>
    </location>
</feature>
<feature type="compositionally biased region" description="Polar residues" evidence="1">
    <location>
        <begin position="1"/>
        <end position="13"/>
    </location>
</feature>
<dbReference type="Proteomes" id="UP000037023">
    <property type="component" value="Unassembled WGS sequence"/>
</dbReference>
<dbReference type="EMBL" id="LGUP01000238">
    <property type="protein sequence ID" value="KOG22560.1"/>
    <property type="molecule type" value="Genomic_DNA"/>
</dbReference>
<evidence type="ECO:0000256" key="1">
    <source>
        <dbReference type="SAM" id="MobiDB-lite"/>
    </source>
</evidence>
<reference evidence="3 4" key="1">
    <citation type="submission" date="2015-06" db="EMBL/GenBank/DDBJ databases">
        <authorList>
            <person name="Hoefler B.C."/>
            <person name="Straight P.D."/>
        </authorList>
    </citation>
    <scope>NUCLEOTIDE SEQUENCE [LARGE SCALE GENOMIC DNA]</scope>
    <source>
        <strain evidence="3 4">NRRL 3427</strain>
    </source>
</reference>
<protein>
    <submittedName>
        <fullName evidence="3">Integral membrane protein</fullName>
    </submittedName>
</protein>
<evidence type="ECO:0000313" key="3">
    <source>
        <dbReference type="EMBL" id="KOG22560.1"/>
    </source>
</evidence>
<dbReference type="AlphaFoldDB" id="A0A0L8K9H7"/>
<keyword evidence="2" id="KW-0812">Transmembrane</keyword>
<organism evidence="3 4">
    <name type="scientific">Streptomyces viridochromogenes</name>
    <dbReference type="NCBI Taxonomy" id="1938"/>
    <lineage>
        <taxon>Bacteria</taxon>
        <taxon>Bacillati</taxon>
        <taxon>Actinomycetota</taxon>
        <taxon>Actinomycetes</taxon>
        <taxon>Kitasatosporales</taxon>
        <taxon>Streptomycetaceae</taxon>
        <taxon>Streptomyces</taxon>
    </lineage>
</organism>
<evidence type="ECO:0000313" key="4">
    <source>
        <dbReference type="Proteomes" id="UP000037023"/>
    </source>
</evidence>
<proteinExistence type="predicted"/>
<dbReference type="PATRIC" id="fig|1938.6.peg.4663"/>
<sequence length="353" mass="35288">MTPSSEGEGMSTQAAPAANASPSPWPTVARAVALLTVSISLLLTAFAWPSVRSSVHDVPIAVAGPATAVKQITLVLDQRLPDGFEVTEVADTAAAEQLIRAREVYGAIDLSSGTPEVITASAGSTAVAQTLSSIAAGLGQEQGTATAAAARDLVPLSADDPRGAGLAAGALPLVMGGLLAALLLTRLVQGGVRRVTGALAFAITGGLAVAAILQFWLGSLDGSYWANCGAIALTIAATSLTILGLESLLGYVGFGLGAAIMMLIGNPLSGTATAPEMLPGWSGSLGQLLPPGAGGQLLRSTAFFGGHGATHAATVLATWLTLGMVLCLAGNLRRRPATTIQDTAAQPAMHATI</sequence>
<keyword evidence="2" id="KW-1133">Transmembrane helix</keyword>
<name>A0A0L8K9H7_STRVR</name>
<feature type="transmembrane region" description="Helical" evidence="2">
    <location>
        <begin position="196"/>
        <end position="217"/>
    </location>
</feature>
<feature type="region of interest" description="Disordered" evidence="1">
    <location>
        <begin position="1"/>
        <end position="22"/>
    </location>
</feature>